<evidence type="ECO:0000313" key="3">
    <source>
        <dbReference type="Proteomes" id="UP001253848"/>
    </source>
</evidence>
<dbReference type="Proteomes" id="UP001253848">
    <property type="component" value="Unassembled WGS sequence"/>
</dbReference>
<comment type="caution">
    <text evidence="2">The sequence shown here is derived from an EMBL/GenBank/DDBJ whole genome shotgun (WGS) entry which is preliminary data.</text>
</comment>
<feature type="chain" id="PRO_5047415405" evidence="1">
    <location>
        <begin position="21"/>
        <end position="342"/>
    </location>
</feature>
<proteinExistence type="predicted"/>
<gene>
    <name evidence="2" type="ORF">RM541_05255</name>
</gene>
<evidence type="ECO:0000313" key="2">
    <source>
        <dbReference type="EMBL" id="MDT0685759.1"/>
    </source>
</evidence>
<reference evidence="2 3" key="1">
    <citation type="submission" date="2023-09" db="EMBL/GenBank/DDBJ databases">
        <authorList>
            <person name="Rey-Velasco X."/>
        </authorList>
    </citation>
    <scope>NUCLEOTIDE SEQUENCE [LARGE SCALE GENOMIC DNA]</scope>
    <source>
        <strain evidence="2 3">F225</strain>
    </source>
</reference>
<sequence length="342" mass="37787">MKKYILMLAVLLAATGHSFAQNEIQPTSKWTASRPDGHAPISVMADHVHHKGEWMFSYRFMSMNMKGLHSGTDEVSTTAVLENYMISPEEMNMNMHMLGAMYAPTDRLTLMAMTNFISNEMELVTRMGAAFNTSSSGFGDLKFSGLYQLFNRRKQSLHGQLGVSLPTGSIEEMDVTPMSAPNETSLPYPMQIGSGTFDGEAGLTYLIQGNFLSFGSQLTTLLRFGKNEYDYSFGNQYQLNNWIAAKLANSLSISGRVQGIIVEKIEGAHPGLNMMMVPAANPENSGGKYINAGLGTNFYIPSGAFKNVRFALEYAFPLYQDLNGIQLKNRSTFTAGVQYSFH</sequence>
<name>A0ABU3DPW6_9FLAO</name>
<dbReference type="RefSeq" id="WP_311499170.1">
    <property type="nucleotide sequence ID" value="NZ_JAVRHN010000003.1"/>
</dbReference>
<keyword evidence="3" id="KW-1185">Reference proteome</keyword>
<keyword evidence="1" id="KW-0732">Signal</keyword>
<feature type="signal peptide" evidence="1">
    <location>
        <begin position="1"/>
        <end position="20"/>
    </location>
</feature>
<dbReference type="EMBL" id="JAVRHN010000003">
    <property type="protein sequence ID" value="MDT0685759.1"/>
    <property type="molecule type" value="Genomic_DNA"/>
</dbReference>
<organism evidence="2 3">
    <name type="scientific">Autumnicola psychrophila</name>
    <dbReference type="NCBI Taxonomy" id="3075592"/>
    <lineage>
        <taxon>Bacteria</taxon>
        <taxon>Pseudomonadati</taxon>
        <taxon>Bacteroidota</taxon>
        <taxon>Flavobacteriia</taxon>
        <taxon>Flavobacteriales</taxon>
        <taxon>Flavobacteriaceae</taxon>
        <taxon>Autumnicola</taxon>
    </lineage>
</organism>
<evidence type="ECO:0000256" key="1">
    <source>
        <dbReference type="SAM" id="SignalP"/>
    </source>
</evidence>
<accession>A0ABU3DPW6</accession>
<protein>
    <submittedName>
        <fullName evidence="2">Transporter</fullName>
    </submittedName>
</protein>